<accession>A0A835QYV2</accession>
<dbReference type="EMBL" id="JADCNM010000006">
    <property type="protein sequence ID" value="KAG0478620.1"/>
    <property type="molecule type" value="Genomic_DNA"/>
</dbReference>
<evidence type="ECO:0000313" key="1">
    <source>
        <dbReference type="EMBL" id="KAG0478620.1"/>
    </source>
</evidence>
<dbReference type="AlphaFoldDB" id="A0A835QYV2"/>
<sequence length="145" mass="16532">MDMRKSFLVSLWKGLFKELGDQIAFFWILCSKFLEWSYLEEVDKLIAIMDGSTNIHHDIGTHVIHHLFPKIPHYHLVEAVSSNYSTALLCSEHLDLMVRSTSCHVSSYTTDGGRLSCPWKILLRASEIRTAAISPSPSFIKEHEA</sequence>
<dbReference type="Proteomes" id="UP000639772">
    <property type="component" value="Chromosome 6"/>
</dbReference>
<dbReference type="OrthoDB" id="1461976at2759"/>
<dbReference type="GO" id="GO:0016491">
    <property type="term" value="F:oxidoreductase activity"/>
    <property type="evidence" value="ECO:0007669"/>
    <property type="project" value="InterPro"/>
</dbReference>
<reference evidence="1 2" key="1">
    <citation type="journal article" date="2020" name="Nat. Food">
        <title>A phased Vanilla planifolia genome enables genetic improvement of flavour and production.</title>
        <authorList>
            <person name="Hasing T."/>
            <person name="Tang H."/>
            <person name="Brym M."/>
            <person name="Khazi F."/>
            <person name="Huang T."/>
            <person name="Chambers A.H."/>
        </authorList>
    </citation>
    <scope>NUCLEOTIDE SEQUENCE [LARGE SCALE GENOMIC DNA]</scope>
    <source>
        <tissue evidence="1">Leaf</tissue>
    </source>
</reference>
<gene>
    <name evidence="1" type="ORF">HPP92_013339</name>
</gene>
<name>A0A835QYV2_VANPL</name>
<comment type="caution">
    <text evidence="1">The sequence shown here is derived from an EMBL/GenBank/DDBJ whole genome shotgun (WGS) entry which is preliminary data.</text>
</comment>
<organism evidence="1 2">
    <name type="scientific">Vanilla planifolia</name>
    <name type="common">Vanilla</name>
    <dbReference type="NCBI Taxonomy" id="51239"/>
    <lineage>
        <taxon>Eukaryota</taxon>
        <taxon>Viridiplantae</taxon>
        <taxon>Streptophyta</taxon>
        <taxon>Embryophyta</taxon>
        <taxon>Tracheophyta</taxon>
        <taxon>Spermatophyta</taxon>
        <taxon>Magnoliopsida</taxon>
        <taxon>Liliopsida</taxon>
        <taxon>Asparagales</taxon>
        <taxon>Orchidaceae</taxon>
        <taxon>Vanilloideae</taxon>
        <taxon>Vanilleae</taxon>
        <taxon>Vanilla</taxon>
    </lineage>
</organism>
<dbReference type="InterPro" id="IPR012171">
    <property type="entry name" value="Fatty_acid_desaturase"/>
</dbReference>
<evidence type="ECO:0000313" key="2">
    <source>
        <dbReference type="Proteomes" id="UP000639772"/>
    </source>
</evidence>
<protein>
    <recommendedName>
        <fullName evidence="3">Fatty acid desaturase domain-containing protein</fullName>
    </recommendedName>
</protein>
<evidence type="ECO:0008006" key="3">
    <source>
        <dbReference type="Google" id="ProtNLM"/>
    </source>
</evidence>
<proteinExistence type="predicted"/>
<dbReference type="PANTHER" id="PTHR32100">
    <property type="entry name" value="OMEGA-6 FATTY ACID DESATURASE, CHLOROPLASTIC"/>
    <property type="match status" value="1"/>
</dbReference>